<sequence>MIICIIIDFCHPINFWMIARISSKWSKILRKESFIRDGWTRGIQPVKKIILDFSGARQEYPDTARQEEYPDPAATAVLDALSNFFPLNPTIHWEY</sequence>
<organism evidence="1 2">
    <name type="scientific">Funneliformis geosporum</name>
    <dbReference type="NCBI Taxonomy" id="1117311"/>
    <lineage>
        <taxon>Eukaryota</taxon>
        <taxon>Fungi</taxon>
        <taxon>Fungi incertae sedis</taxon>
        <taxon>Mucoromycota</taxon>
        <taxon>Glomeromycotina</taxon>
        <taxon>Glomeromycetes</taxon>
        <taxon>Glomerales</taxon>
        <taxon>Glomeraceae</taxon>
        <taxon>Funneliformis</taxon>
    </lineage>
</organism>
<name>A0A9W4SLQ2_9GLOM</name>
<proteinExistence type="predicted"/>
<comment type="caution">
    <text evidence="1">The sequence shown here is derived from an EMBL/GenBank/DDBJ whole genome shotgun (WGS) entry which is preliminary data.</text>
</comment>
<dbReference type="AlphaFoldDB" id="A0A9W4SLQ2"/>
<protein>
    <submittedName>
        <fullName evidence="1">11605_t:CDS:1</fullName>
    </submittedName>
</protein>
<gene>
    <name evidence="1" type="ORF">FWILDA_LOCUS6204</name>
</gene>
<dbReference type="EMBL" id="CAMKVN010001099">
    <property type="protein sequence ID" value="CAI2173673.1"/>
    <property type="molecule type" value="Genomic_DNA"/>
</dbReference>
<evidence type="ECO:0000313" key="1">
    <source>
        <dbReference type="EMBL" id="CAI2173673.1"/>
    </source>
</evidence>
<dbReference type="Proteomes" id="UP001153678">
    <property type="component" value="Unassembled WGS sequence"/>
</dbReference>
<keyword evidence="2" id="KW-1185">Reference proteome</keyword>
<reference evidence="1" key="1">
    <citation type="submission" date="2022-08" db="EMBL/GenBank/DDBJ databases">
        <authorList>
            <person name="Kallberg Y."/>
            <person name="Tangrot J."/>
            <person name="Rosling A."/>
        </authorList>
    </citation>
    <scope>NUCLEOTIDE SEQUENCE</scope>
    <source>
        <strain evidence="1">Wild A</strain>
    </source>
</reference>
<accession>A0A9W4SLQ2</accession>
<evidence type="ECO:0000313" key="2">
    <source>
        <dbReference type="Proteomes" id="UP001153678"/>
    </source>
</evidence>